<proteinExistence type="predicted"/>
<reference evidence="3" key="1">
    <citation type="submission" date="2021-01" db="EMBL/GenBank/DDBJ databases">
        <authorList>
            <person name="Corre E."/>
            <person name="Pelletier E."/>
            <person name="Niang G."/>
            <person name="Scheremetjew M."/>
            <person name="Finn R."/>
            <person name="Kale V."/>
            <person name="Holt S."/>
            <person name="Cochrane G."/>
            <person name="Meng A."/>
            <person name="Brown T."/>
            <person name="Cohen L."/>
        </authorList>
    </citation>
    <scope>NUCLEOTIDE SEQUENCE</scope>
    <source>
        <strain evidence="3">SAG 63-3</strain>
    </source>
</reference>
<evidence type="ECO:0008006" key="4">
    <source>
        <dbReference type="Google" id="ProtNLM"/>
    </source>
</evidence>
<keyword evidence="1" id="KW-0808">Transferase</keyword>
<accession>A0A7S0VR52</accession>
<dbReference type="AlphaFoldDB" id="A0A7S0VR52"/>
<protein>
    <recommendedName>
        <fullName evidence="4">Glycosyltransferase family 32 protein</fullName>
    </recommendedName>
</protein>
<dbReference type="Gene3D" id="3.90.550.20">
    <property type="match status" value="1"/>
</dbReference>
<evidence type="ECO:0000256" key="1">
    <source>
        <dbReference type="ARBA" id="ARBA00022679"/>
    </source>
</evidence>
<dbReference type="GO" id="GO:0051999">
    <property type="term" value="P:mannosyl-inositol phosphorylceramide biosynthetic process"/>
    <property type="evidence" value="ECO:0007669"/>
    <property type="project" value="TreeGrafter"/>
</dbReference>
<evidence type="ECO:0000256" key="2">
    <source>
        <dbReference type="SAM" id="Phobius"/>
    </source>
</evidence>
<dbReference type="InterPro" id="IPR029044">
    <property type="entry name" value="Nucleotide-diphossugar_trans"/>
</dbReference>
<dbReference type="PANTHER" id="PTHR32385:SF23">
    <property type="entry name" value="NUCLEOTIDE-DIPHOSPHO-SUGAR TRANSFERASE"/>
    <property type="match status" value="1"/>
</dbReference>
<sequence>MSITRIQATHSSGERRHRQINIIIALVLIYVVLQHFYVKYRVVIFQKRDEDFPQQGNKTQIYLKQSLATEPLARQSPIPSVVKSSPFIFEKSPPLSNLNFPLSSFSSEFKKNVQGGGPIPKIIHQMHANLSALSPTQKLLVEKCQQVNPNWKYIFWNDSAVETFIKTEFPWYYPTWSSLTPFIKKLDTSRYMLMYHYGGIYIDVDVECVNPFDSMVDPLPHGAAWTGDFPEPMFVMSSRGNKFWLHALDRIKRVWKTLDAWHATGPAGLNDAFREYSVKKGSGVFVPWLTQNDSVEFGSYTKHKNNTIPWFELSNDNFRLESPLEGFTVWKSPSFHGVGHSSIPYKGKVAEDERVGFIANELLDPISCNTGAIGHCMHGLCGPSFPLNYVVHHCMSTWRGRIGES</sequence>
<organism evidence="3">
    <name type="scientific">Polytomella parva</name>
    <dbReference type="NCBI Taxonomy" id="51329"/>
    <lineage>
        <taxon>Eukaryota</taxon>
        <taxon>Viridiplantae</taxon>
        <taxon>Chlorophyta</taxon>
        <taxon>core chlorophytes</taxon>
        <taxon>Chlorophyceae</taxon>
        <taxon>CS clade</taxon>
        <taxon>Chlamydomonadales</taxon>
        <taxon>Chlamydomonadaceae</taxon>
        <taxon>Polytomella</taxon>
    </lineage>
</organism>
<dbReference type="InterPro" id="IPR051706">
    <property type="entry name" value="Glycosyltransferase_domain"/>
</dbReference>
<evidence type="ECO:0000313" key="3">
    <source>
        <dbReference type="EMBL" id="CAD8793786.1"/>
    </source>
</evidence>
<gene>
    <name evidence="3" type="ORF">PPAR00522_LOCUS22570</name>
</gene>
<dbReference type="InterPro" id="IPR007577">
    <property type="entry name" value="GlycoTrfase_DXD_sugar-bd_CS"/>
</dbReference>
<dbReference type="Pfam" id="PF04488">
    <property type="entry name" value="Gly_transf_sug"/>
    <property type="match status" value="1"/>
</dbReference>
<keyword evidence="2" id="KW-0812">Transmembrane</keyword>
<dbReference type="EMBL" id="HBFM01034673">
    <property type="protein sequence ID" value="CAD8793786.1"/>
    <property type="molecule type" value="Transcribed_RNA"/>
</dbReference>
<keyword evidence="2" id="KW-1133">Transmembrane helix</keyword>
<dbReference type="GO" id="GO:0016020">
    <property type="term" value="C:membrane"/>
    <property type="evidence" value="ECO:0007669"/>
    <property type="project" value="GOC"/>
</dbReference>
<dbReference type="GO" id="GO:0000030">
    <property type="term" value="F:mannosyltransferase activity"/>
    <property type="evidence" value="ECO:0007669"/>
    <property type="project" value="TreeGrafter"/>
</dbReference>
<dbReference type="PANTHER" id="PTHR32385">
    <property type="entry name" value="MANNOSYL PHOSPHORYLINOSITOL CERAMIDE SYNTHASE"/>
    <property type="match status" value="1"/>
</dbReference>
<name>A0A7S0VR52_9CHLO</name>
<keyword evidence="2" id="KW-0472">Membrane</keyword>
<dbReference type="SUPFAM" id="SSF53448">
    <property type="entry name" value="Nucleotide-diphospho-sugar transferases"/>
    <property type="match status" value="1"/>
</dbReference>
<feature type="transmembrane region" description="Helical" evidence="2">
    <location>
        <begin position="20"/>
        <end position="38"/>
    </location>
</feature>